<reference evidence="7" key="2">
    <citation type="submission" date="2021-08" db="EMBL/GenBank/DDBJ databases">
        <authorList>
            <person name="Tani A."/>
            <person name="Ola A."/>
            <person name="Ogura Y."/>
            <person name="Katsura K."/>
            <person name="Hayashi T."/>
        </authorList>
    </citation>
    <scope>NUCLEOTIDE SEQUENCE</scope>
    <source>
        <strain evidence="7">NBRC 103626</strain>
    </source>
</reference>
<gene>
    <name evidence="7" type="ORF">NBEOAGPD_0071</name>
</gene>
<dbReference type="Pfam" id="PF00015">
    <property type="entry name" value="MCPsignal"/>
    <property type="match status" value="1"/>
</dbReference>
<dbReference type="InterPro" id="IPR004090">
    <property type="entry name" value="Chemotax_Me-accpt_rcpt"/>
</dbReference>
<feature type="transmembrane region" description="Helical" evidence="4">
    <location>
        <begin position="188"/>
        <end position="210"/>
    </location>
</feature>
<proteinExistence type="inferred from homology"/>
<dbReference type="PANTHER" id="PTHR32089:SF112">
    <property type="entry name" value="LYSOZYME-LIKE PROTEIN-RELATED"/>
    <property type="match status" value="1"/>
</dbReference>
<dbReference type="SMART" id="SM00283">
    <property type="entry name" value="MA"/>
    <property type="match status" value="1"/>
</dbReference>
<dbReference type="InterPro" id="IPR003660">
    <property type="entry name" value="HAMP_dom"/>
</dbReference>
<evidence type="ECO:0000256" key="1">
    <source>
        <dbReference type="ARBA" id="ARBA00023224"/>
    </source>
</evidence>
<dbReference type="InterPro" id="IPR004089">
    <property type="entry name" value="MCPsignal_dom"/>
</dbReference>
<dbReference type="EMBL" id="BPQM01000002">
    <property type="protein sequence ID" value="GJD76870.1"/>
    <property type="molecule type" value="Genomic_DNA"/>
</dbReference>
<keyword evidence="8" id="KW-1185">Reference proteome</keyword>
<dbReference type="GO" id="GO:0016020">
    <property type="term" value="C:membrane"/>
    <property type="evidence" value="ECO:0007669"/>
    <property type="project" value="InterPro"/>
</dbReference>
<dbReference type="SMART" id="SM00304">
    <property type="entry name" value="HAMP"/>
    <property type="match status" value="1"/>
</dbReference>
<dbReference type="PROSITE" id="PS50885">
    <property type="entry name" value="HAMP"/>
    <property type="match status" value="1"/>
</dbReference>
<dbReference type="PROSITE" id="PS50111">
    <property type="entry name" value="CHEMOTAXIS_TRANSDUC_2"/>
    <property type="match status" value="1"/>
</dbReference>
<evidence type="ECO:0000313" key="8">
    <source>
        <dbReference type="Proteomes" id="UP001055108"/>
    </source>
</evidence>
<dbReference type="GO" id="GO:0006935">
    <property type="term" value="P:chemotaxis"/>
    <property type="evidence" value="ECO:0007669"/>
    <property type="project" value="InterPro"/>
</dbReference>
<reference evidence="7" key="1">
    <citation type="journal article" date="2016" name="Front. Microbiol.">
        <title>Genome Sequence of the Piezophilic, Mesophilic Sulfate-Reducing Bacterium Desulfovibrio indicus J2T.</title>
        <authorList>
            <person name="Cao J."/>
            <person name="Maignien L."/>
            <person name="Shao Z."/>
            <person name="Alain K."/>
            <person name="Jebbar M."/>
        </authorList>
    </citation>
    <scope>NUCLEOTIDE SEQUENCE</scope>
    <source>
        <strain evidence="7">NBRC 103626</strain>
    </source>
</reference>
<dbReference type="GO" id="GO:0004888">
    <property type="term" value="F:transmembrane signaling receptor activity"/>
    <property type="evidence" value="ECO:0007669"/>
    <property type="project" value="InterPro"/>
</dbReference>
<evidence type="ECO:0000259" key="5">
    <source>
        <dbReference type="PROSITE" id="PS50111"/>
    </source>
</evidence>
<dbReference type="Pfam" id="PF00672">
    <property type="entry name" value="HAMP"/>
    <property type="match status" value="1"/>
</dbReference>
<feature type="domain" description="HAMP" evidence="6">
    <location>
        <begin position="211"/>
        <end position="263"/>
    </location>
</feature>
<keyword evidence="4" id="KW-0812">Transmembrane</keyword>
<organism evidence="7 8">
    <name type="scientific">Methylobacterium gregans</name>
    <dbReference type="NCBI Taxonomy" id="374424"/>
    <lineage>
        <taxon>Bacteria</taxon>
        <taxon>Pseudomonadati</taxon>
        <taxon>Pseudomonadota</taxon>
        <taxon>Alphaproteobacteria</taxon>
        <taxon>Hyphomicrobiales</taxon>
        <taxon>Methylobacteriaceae</taxon>
        <taxon>Methylobacterium</taxon>
    </lineage>
</organism>
<dbReference type="Gene3D" id="6.10.340.10">
    <property type="match status" value="1"/>
</dbReference>
<dbReference type="CDD" id="cd06225">
    <property type="entry name" value="HAMP"/>
    <property type="match status" value="1"/>
</dbReference>
<sequence>MPRFPANGSLSIRYQILLPLLGFLLLAGLMAAITGLVGLKVSADLSALAERTVAANEASQAARDRFRRADAVVARVTAMTDLLDMAPVTAEFRTAADALGGLLGELRAAALSERMGAVAQAADAEARQWRADAEVLLGLSPAREVPTLERMARHSERLRQHFDEAVALAGADARAQIRATEAAAGGQIWTILGLAGVVVLVGSGTAWWLARSLSRPIVDLTAATTRLAEGDTGVVLAEGRRDEIGAMIAAVRVFRDTILRSRAMEAETAQAGAAAERRAMVNGLADSFERRVGGIVGLVGASAGQLQATAEGMSTNAQETADKSGRMNRAAGEAAANVDTVAAAAAQLGASVEQIGRQVQGSAGLAQTAAAEAGRTAEVVQALNGAAAQIGDMVALITQIAGQTNLLALNATIEAARAGEAGRGFAVVAAEVKELANQTARVTEQITAQIARIQGATGEAVGAIGGITGRIGEISAVAVAIAAAVAEQGAATQAIVRNVAEAASGTRQVSGHITGVAQAAGQTGLAADQVLAAAAGLAHQSEQLKDEVAAFLVSVRAA</sequence>
<evidence type="ECO:0008006" key="9">
    <source>
        <dbReference type="Google" id="ProtNLM"/>
    </source>
</evidence>
<feature type="domain" description="Methyl-accepting transducer" evidence="5">
    <location>
        <begin position="302"/>
        <end position="538"/>
    </location>
</feature>
<evidence type="ECO:0000259" key="6">
    <source>
        <dbReference type="PROSITE" id="PS50885"/>
    </source>
</evidence>
<evidence type="ECO:0000313" key="7">
    <source>
        <dbReference type="EMBL" id="GJD76870.1"/>
    </source>
</evidence>
<evidence type="ECO:0000256" key="2">
    <source>
        <dbReference type="ARBA" id="ARBA00029447"/>
    </source>
</evidence>
<dbReference type="PANTHER" id="PTHR32089">
    <property type="entry name" value="METHYL-ACCEPTING CHEMOTAXIS PROTEIN MCPB"/>
    <property type="match status" value="1"/>
</dbReference>
<protein>
    <recommendedName>
        <fullName evidence="9">Methyl-accepting chemotaxis sensory transducer</fullName>
    </recommendedName>
</protein>
<keyword evidence="1 3" id="KW-0807">Transducer</keyword>
<name>A0AA37HJQ5_9HYPH</name>
<dbReference type="Gene3D" id="1.10.287.950">
    <property type="entry name" value="Methyl-accepting chemotaxis protein"/>
    <property type="match status" value="1"/>
</dbReference>
<evidence type="ECO:0000256" key="4">
    <source>
        <dbReference type="SAM" id="Phobius"/>
    </source>
</evidence>
<dbReference type="RefSeq" id="WP_238300393.1">
    <property type="nucleotide sequence ID" value="NZ_BPQM01000002.1"/>
</dbReference>
<keyword evidence="4" id="KW-1133">Transmembrane helix</keyword>
<dbReference type="AlphaFoldDB" id="A0AA37HJQ5"/>
<dbReference type="GO" id="GO:0007165">
    <property type="term" value="P:signal transduction"/>
    <property type="evidence" value="ECO:0007669"/>
    <property type="project" value="UniProtKB-KW"/>
</dbReference>
<comment type="caution">
    <text evidence="7">The sequence shown here is derived from an EMBL/GenBank/DDBJ whole genome shotgun (WGS) entry which is preliminary data.</text>
</comment>
<evidence type="ECO:0000256" key="3">
    <source>
        <dbReference type="PROSITE-ProRule" id="PRU00284"/>
    </source>
</evidence>
<comment type="similarity">
    <text evidence="2">Belongs to the methyl-accepting chemotaxis (MCP) protein family.</text>
</comment>
<dbReference type="Proteomes" id="UP001055108">
    <property type="component" value="Unassembled WGS sequence"/>
</dbReference>
<keyword evidence="4" id="KW-0472">Membrane</keyword>
<dbReference type="SUPFAM" id="SSF58104">
    <property type="entry name" value="Methyl-accepting chemotaxis protein (MCP) signaling domain"/>
    <property type="match status" value="1"/>
</dbReference>
<dbReference type="PRINTS" id="PR00260">
    <property type="entry name" value="CHEMTRNSDUCR"/>
</dbReference>
<accession>A0AA37HJQ5</accession>